<evidence type="ECO:0000313" key="2">
    <source>
        <dbReference type="Proteomes" id="UP000186817"/>
    </source>
</evidence>
<dbReference type="EMBL" id="LSRX01000077">
    <property type="protein sequence ID" value="OLQ10489.1"/>
    <property type="molecule type" value="Genomic_DNA"/>
</dbReference>
<dbReference type="Proteomes" id="UP000186817">
    <property type="component" value="Unassembled WGS sequence"/>
</dbReference>
<dbReference type="OrthoDB" id="10272078at2759"/>
<sequence>MSGTERPKLNAQVLASFFMRLAFAPAQTRYVPQVANEMDVQMLDQTLPEAKPWTLQRGTKDSIILGGNRCLAKLDQLDKERKLELAGRGCRGRAISVWDAKPLPPDVKHVPNNAIICTRSLQQDGADGDGEAPGVLGLSGGDHDGDEVDISFDPDLVAFVTATQQFRGEFEGIAAEL</sequence>
<accession>A0A1Q9ESS6</accession>
<organism evidence="1 2">
    <name type="scientific">Symbiodinium microadriaticum</name>
    <name type="common">Dinoflagellate</name>
    <name type="synonym">Zooxanthella microadriatica</name>
    <dbReference type="NCBI Taxonomy" id="2951"/>
    <lineage>
        <taxon>Eukaryota</taxon>
        <taxon>Sar</taxon>
        <taxon>Alveolata</taxon>
        <taxon>Dinophyceae</taxon>
        <taxon>Suessiales</taxon>
        <taxon>Symbiodiniaceae</taxon>
        <taxon>Symbiodinium</taxon>
    </lineage>
</organism>
<name>A0A1Q9ESS6_SYMMI</name>
<comment type="caution">
    <text evidence="1">The sequence shown here is derived from an EMBL/GenBank/DDBJ whole genome shotgun (WGS) entry which is preliminary data.</text>
</comment>
<keyword evidence="2" id="KW-1185">Reference proteome</keyword>
<reference evidence="1 2" key="1">
    <citation type="submission" date="2016-02" db="EMBL/GenBank/DDBJ databases">
        <title>Genome analysis of coral dinoflagellate symbionts highlights evolutionary adaptations to a symbiotic lifestyle.</title>
        <authorList>
            <person name="Aranda M."/>
            <person name="Li Y."/>
            <person name="Liew Y.J."/>
            <person name="Baumgarten S."/>
            <person name="Simakov O."/>
            <person name="Wilson M."/>
            <person name="Piel J."/>
            <person name="Ashoor H."/>
            <person name="Bougouffa S."/>
            <person name="Bajic V.B."/>
            <person name="Ryu T."/>
            <person name="Ravasi T."/>
            <person name="Bayer T."/>
            <person name="Micklem G."/>
            <person name="Kim H."/>
            <person name="Bhak J."/>
            <person name="Lajeunesse T.C."/>
            <person name="Voolstra C.R."/>
        </authorList>
    </citation>
    <scope>NUCLEOTIDE SEQUENCE [LARGE SCALE GENOMIC DNA]</scope>
    <source>
        <strain evidence="1 2">CCMP2467</strain>
    </source>
</reference>
<proteinExistence type="predicted"/>
<evidence type="ECO:0000313" key="1">
    <source>
        <dbReference type="EMBL" id="OLQ10489.1"/>
    </source>
</evidence>
<dbReference type="AlphaFoldDB" id="A0A1Q9ESS6"/>
<gene>
    <name evidence="1" type="ORF">AK812_SmicGene5813</name>
</gene>
<protein>
    <submittedName>
        <fullName evidence="1">Uncharacterized protein</fullName>
    </submittedName>
</protein>